<feature type="chain" id="PRO_5046718198" evidence="8">
    <location>
        <begin position="21"/>
        <end position="474"/>
    </location>
</feature>
<organism evidence="9 10">
    <name type="scientific">Flavivirga algicola</name>
    <dbReference type="NCBI Taxonomy" id="2729136"/>
    <lineage>
        <taxon>Bacteria</taxon>
        <taxon>Pseudomonadati</taxon>
        <taxon>Bacteroidota</taxon>
        <taxon>Flavobacteriia</taxon>
        <taxon>Flavobacteriales</taxon>
        <taxon>Flavobacteriaceae</taxon>
        <taxon>Flavivirga</taxon>
    </lineage>
</organism>
<evidence type="ECO:0000256" key="1">
    <source>
        <dbReference type="ARBA" id="ARBA00004442"/>
    </source>
</evidence>
<evidence type="ECO:0000256" key="3">
    <source>
        <dbReference type="ARBA" id="ARBA00022448"/>
    </source>
</evidence>
<dbReference type="Gene3D" id="1.20.1600.10">
    <property type="entry name" value="Outer membrane efflux proteins (OEP)"/>
    <property type="match status" value="1"/>
</dbReference>
<keyword evidence="3" id="KW-0813">Transport</keyword>
<dbReference type="Pfam" id="PF02321">
    <property type="entry name" value="OEP"/>
    <property type="match status" value="2"/>
</dbReference>
<dbReference type="InterPro" id="IPR003423">
    <property type="entry name" value="OMP_efflux"/>
</dbReference>
<keyword evidence="4" id="KW-1134">Transmembrane beta strand</keyword>
<comment type="caution">
    <text evidence="9">The sequence shown here is derived from an EMBL/GenBank/DDBJ whole genome shotgun (WGS) entry which is preliminary data.</text>
</comment>
<accession>A0ABX1S0Y8</accession>
<reference evidence="9 10" key="1">
    <citation type="submission" date="2020-04" db="EMBL/GenBank/DDBJ databases">
        <title>A Flavivirga sp. nov.</title>
        <authorList>
            <person name="Sun X."/>
        </authorList>
    </citation>
    <scope>NUCLEOTIDE SEQUENCE [LARGE SCALE GENOMIC DNA]</scope>
    <source>
        <strain evidence="9 10">Y03</strain>
    </source>
</reference>
<keyword evidence="6" id="KW-0472">Membrane</keyword>
<evidence type="ECO:0000313" key="10">
    <source>
        <dbReference type="Proteomes" id="UP000746690"/>
    </source>
</evidence>
<dbReference type="RefSeq" id="WP_169675350.1">
    <property type="nucleotide sequence ID" value="NZ_JABBHF010000009.1"/>
</dbReference>
<dbReference type="EMBL" id="JABBHF010000009">
    <property type="protein sequence ID" value="NMH88898.1"/>
    <property type="molecule type" value="Genomic_DNA"/>
</dbReference>
<protein>
    <submittedName>
        <fullName evidence="9">TolC family protein</fullName>
    </submittedName>
</protein>
<dbReference type="InterPro" id="IPR051906">
    <property type="entry name" value="TolC-like"/>
</dbReference>
<evidence type="ECO:0000256" key="8">
    <source>
        <dbReference type="SAM" id="SignalP"/>
    </source>
</evidence>
<evidence type="ECO:0000256" key="6">
    <source>
        <dbReference type="ARBA" id="ARBA00023136"/>
    </source>
</evidence>
<dbReference type="PANTHER" id="PTHR30026">
    <property type="entry name" value="OUTER MEMBRANE PROTEIN TOLC"/>
    <property type="match status" value="1"/>
</dbReference>
<dbReference type="Proteomes" id="UP000746690">
    <property type="component" value="Unassembled WGS sequence"/>
</dbReference>
<keyword evidence="5" id="KW-0812">Transmembrane</keyword>
<evidence type="ECO:0000256" key="4">
    <source>
        <dbReference type="ARBA" id="ARBA00022452"/>
    </source>
</evidence>
<evidence type="ECO:0000256" key="7">
    <source>
        <dbReference type="ARBA" id="ARBA00023237"/>
    </source>
</evidence>
<keyword evidence="10" id="KW-1185">Reference proteome</keyword>
<name>A0ABX1S0Y8_9FLAO</name>
<evidence type="ECO:0000256" key="5">
    <source>
        <dbReference type="ARBA" id="ARBA00022692"/>
    </source>
</evidence>
<keyword evidence="7" id="KW-0998">Cell outer membrane</keyword>
<dbReference type="PANTHER" id="PTHR30026:SF20">
    <property type="entry name" value="OUTER MEMBRANE PROTEIN TOLC"/>
    <property type="match status" value="1"/>
</dbReference>
<evidence type="ECO:0000313" key="9">
    <source>
        <dbReference type="EMBL" id="NMH88898.1"/>
    </source>
</evidence>
<evidence type="ECO:0000256" key="2">
    <source>
        <dbReference type="ARBA" id="ARBA00007613"/>
    </source>
</evidence>
<dbReference type="SUPFAM" id="SSF56954">
    <property type="entry name" value="Outer membrane efflux proteins (OEP)"/>
    <property type="match status" value="1"/>
</dbReference>
<keyword evidence="8" id="KW-0732">Signal</keyword>
<gene>
    <name evidence="9" type="ORF">HHX25_15395</name>
</gene>
<comment type="similarity">
    <text evidence="2">Belongs to the outer membrane factor (OMF) (TC 1.B.17) family.</text>
</comment>
<proteinExistence type="inferred from homology"/>
<feature type="signal peptide" evidence="8">
    <location>
        <begin position="1"/>
        <end position="20"/>
    </location>
</feature>
<sequence>MIKRIIILSVWGLCSSLGFGQDSVPSSFTLEECITMAIENNLDLKSAELRKKSSKVNYKQSINELLPNLNANYNIGVNDGRSIDPFTNSYINRELTFSNLGVNLNMTVFNGFRVLNSIKQSKFNLRAAEMEEEGAKQNLILDVTIGYIQILNSRDAFELSKARLKTTEVQLKRLEANYKEGVGNPADYTDMKGQYALDEVAIIDAENNFKSAVLDFIRLLNIEGSSQKQFNNISGLINSEKYQLSANDVYHDALQNLATFKSRQLRIDAANKGIKVARANYLPEVSVFGQLNTNYSSLAETFTETGTAIIETGDFVTINNQDFPVLKNETQFEGKKIDYMDQFDNNLNTVVGISVQMPLFNGFRAKNNVKLQKIQLEESQLELQNTKLLFKQSIQQAHNNMETAYNKYHVLLEQVAAFEESYRVNEVRFNNGVSNIVNYIVSKNNMDNAKLNLSRAKYEYLLRVKVLDFYRGIY</sequence>
<comment type="subcellular location">
    <subcellularLocation>
        <location evidence="1">Cell outer membrane</location>
    </subcellularLocation>
</comment>